<gene>
    <name evidence="2" type="ORF">PanWU01x14_309230</name>
</gene>
<dbReference type="InterPro" id="IPR036962">
    <property type="entry name" value="Glyco_hydro_3_N_sf"/>
</dbReference>
<dbReference type="GO" id="GO:0009044">
    <property type="term" value="F:xylan 1,4-beta-xylosidase activity"/>
    <property type="evidence" value="ECO:0007669"/>
    <property type="project" value="InterPro"/>
</dbReference>
<proteinExistence type="predicted"/>
<keyword evidence="3" id="KW-1185">Reference proteome</keyword>
<organism evidence="2 3">
    <name type="scientific">Parasponia andersonii</name>
    <name type="common">Sponia andersonii</name>
    <dbReference type="NCBI Taxonomy" id="3476"/>
    <lineage>
        <taxon>Eukaryota</taxon>
        <taxon>Viridiplantae</taxon>
        <taxon>Streptophyta</taxon>
        <taxon>Embryophyta</taxon>
        <taxon>Tracheophyta</taxon>
        <taxon>Spermatophyta</taxon>
        <taxon>Magnoliopsida</taxon>
        <taxon>eudicotyledons</taxon>
        <taxon>Gunneridae</taxon>
        <taxon>Pentapetalae</taxon>
        <taxon>rosids</taxon>
        <taxon>fabids</taxon>
        <taxon>Rosales</taxon>
        <taxon>Cannabaceae</taxon>
        <taxon>Parasponia</taxon>
    </lineage>
</organism>
<dbReference type="InterPro" id="IPR017853">
    <property type="entry name" value="GH"/>
</dbReference>
<evidence type="ECO:0000313" key="2">
    <source>
        <dbReference type="EMBL" id="PON38897.1"/>
    </source>
</evidence>
<dbReference type="Proteomes" id="UP000237105">
    <property type="component" value="Unassembled WGS sequence"/>
</dbReference>
<dbReference type="PANTHER" id="PTHR42721">
    <property type="entry name" value="SUGAR HYDROLASE-RELATED"/>
    <property type="match status" value="1"/>
</dbReference>
<dbReference type="OrthoDB" id="47059at2759"/>
<name>A0A2P5AQU5_PARAD</name>
<dbReference type="PANTHER" id="PTHR42721:SF1">
    <property type="entry name" value="BETA-D-XYLOSIDASE 6-RELATED"/>
    <property type="match status" value="1"/>
</dbReference>
<dbReference type="GO" id="GO:0045493">
    <property type="term" value="P:xylan catabolic process"/>
    <property type="evidence" value="ECO:0007669"/>
    <property type="project" value="InterPro"/>
</dbReference>
<dbReference type="STRING" id="3476.A0A2P5AQU5"/>
<accession>A0A2P5AQU5</accession>
<protein>
    <submittedName>
        <fullName evidence="2">Glycoside hydrolase</fullName>
    </submittedName>
</protein>
<sequence>MGERPGDPGEDPMVASAYAVNFVKGFRGGNKSRVGDVFWEKTLLEGDDDDDESDDLMLSACGMHFNVMKYRYITSDCDAVTAVFGSHHYAKNPEDAVADVLKAGTDIDCGAFLYRHTLSAIEQGKVQEEDLGGALLILFSVQLRFGLFNGDPLKGRYGRLGPQDVCNSEHKKLALEAGYCAS</sequence>
<evidence type="ECO:0000313" key="3">
    <source>
        <dbReference type="Proteomes" id="UP000237105"/>
    </source>
</evidence>
<evidence type="ECO:0000256" key="1">
    <source>
        <dbReference type="ARBA" id="ARBA00022801"/>
    </source>
</evidence>
<dbReference type="GO" id="GO:0031222">
    <property type="term" value="P:arabinan catabolic process"/>
    <property type="evidence" value="ECO:0007669"/>
    <property type="project" value="TreeGrafter"/>
</dbReference>
<comment type="caution">
    <text evidence="2">The sequence shown here is derived from an EMBL/GenBank/DDBJ whole genome shotgun (WGS) entry which is preliminary data.</text>
</comment>
<dbReference type="Gene3D" id="3.20.20.300">
    <property type="entry name" value="Glycoside hydrolase, family 3, N-terminal domain"/>
    <property type="match status" value="1"/>
</dbReference>
<dbReference type="AlphaFoldDB" id="A0A2P5AQU5"/>
<keyword evidence="1 2" id="KW-0378">Hydrolase</keyword>
<dbReference type="EMBL" id="JXTB01000482">
    <property type="protein sequence ID" value="PON38897.1"/>
    <property type="molecule type" value="Genomic_DNA"/>
</dbReference>
<dbReference type="GO" id="GO:0046556">
    <property type="term" value="F:alpha-L-arabinofuranosidase activity"/>
    <property type="evidence" value="ECO:0007669"/>
    <property type="project" value="TreeGrafter"/>
</dbReference>
<dbReference type="SUPFAM" id="SSF51445">
    <property type="entry name" value="(Trans)glycosidases"/>
    <property type="match status" value="1"/>
</dbReference>
<reference evidence="3" key="1">
    <citation type="submission" date="2016-06" db="EMBL/GenBank/DDBJ databases">
        <title>Parallel loss of symbiosis genes in relatives of nitrogen-fixing non-legume Parasponia.</title>
        <authorList>
            <person name="Van Velzen R."/>
            <person name="Holmer R."/>
            <person name="Bu F."/>
            <person name="Rutten L."/>
            <person name="Van Zeijl A."/>
            <person name="Liu W."/>
            <person name="Santuari L."/>
            <person name="Cao Q."/>
            <person name="Sharma T."/>
            <person name="Shen D."/>
            <person name="Roswanjaya Y."/>
            <person name="Wardhani T."/>
            <person name="Kalhor M.S."/>
            <person name="Jansen J."/>
            <person name="Van den Hoogen J."/>
            <person name="Gungor B."/>
            <person name="Hartog M."/>
            <person name="Hontelez J."/>
            <person name="Verver J."/>
            <person name="Yang W.-C."/>
            <person name="Schijlen E."/>
            <person name="Repin R."/>
            <person name="Schilthuizen M."/>
            <person name="Schranz E."/>
            <person name="Heidstra R."/>
            <person name="Miyata K."/>
            <person name="Fedorova E."/>
            <person name="Kohlen W."/>
            <person name="Bisseling T."/>
            <person name="Smit S."/>
            <person name="Geurts R."/>
        </authorList>
    </citation>
    <scope>NUCLEOTIDE SEQUENCE [LARGE SCALE GENOMIC DNA]</scope>
    <source>
        <strain evidence="3">cv. WU1-14</strain>
    </source>
</reference>
<dbReference type="InterPro" id="IPR044993">
    <property type="entry name" value="BXL"/>
</dbReference>